<protein>
    <submittedName>
        <fullName evidence="1">Alpha/beta hydrolase</fullName>
    </submittedName>
</protein>
<name>A0A9X1MJX4_9BACT</name>
<dbReference type="GO" id="GO:0016787">
    <property type="term" value="F:hydrolase activity"/>
    <property type="evidence" value="ECO:0007669"/>
    <property type="project" value="UniProtKB-KW"/>
</dbReference>
<comment type="caution">
    <text evidence="1">The sequence shown here is derived from an EMBL/GenBank/DDBJ whole genome shotgun (WGS) entry which is preliminary data.</text>
</comment>
<dbReference type="RefSeq" id="WP_230217810.1">
    <property type="nucleotide sequence ID" value="NZ_JAJKFT010000004.1"/>
</dbReference>
<sequence length="291" mass="33227">MEPVPVKTSSKLRVTYSLHLAESASRSQVVVLHHGILHTRATFLDLIAALNQLGIHAVMIEQQSQDAGFWRNCIGMGAYAEGMKDALVAIRTALAASEEPLQIGIVAVHSMGGEIWEETREKYPELRRPTVMMAPIPQNGALRTSLRLLRDYPFAFLKAALTFSVLSLAKTPEQVKRLFFHETANMEVVRRTTSQLTHSPFWSYLQLTFRWLLRPKISRQDMPQLLLYSESDYIFQPWEFDKTRKLYGDLLDEQAMLGGHDFFIGDARPTAAAIQEFFEKHKKVRTDDIHQ</sequence>
<reference evidence="1" key="1">
    <citation type="submission" date="2021-11" db="EMBL/GenBank/DDBJ databases">
        <title>Genome sequence.</title>
        <authorList>
            <person name="Sun Q."/>
        </authorList>
    </citation>
    <scope>NUCLEOTIDE SEQUENCE</scope>
    <source>
        <strain evidence="1">JC732</strain>
    </source>
</reference>
<keyword evidence="1" id="KW-0378">Hydrolase</keyword>
<organism evidence="1 2">
    <name type="scientific">Blastopirellula sediminis</name>
    <dbReference type="NCBI Taxonomy" id="2894196"/>
    <lineage>
        <taxon>Bacteria</taxon>
        <taxon>Pseudomonadati</taxon>
        <taxon>Planctomycetota</taxon>
        <taxon>Planctomycetia</taxon>
        <taxon>Pirellulales</taxon>
        <taxon>Pirellulaceae</taxon>
        <taxon>Blastopirellula</taxon>
    </lineage>
</organism>
<dbReference type="EMBL" id="JAJKFT010000004">
    <property type="protein sequence ID" value="MCC9628493.1"/>
    <property type="molecule type" value="Genomic_DNA"/>
</dbReference>
<evidence type="ECO:0000313" key="2">
    <source>
        <dbReference type="Proteomes" id="UP001139103"/>
    </source>
</evidence>
<dbReference type="AlphaFoldDB" id="A0A9X1MJX4"/>
<dbReference type="Proteomes" id="UP001139103">
    <property type="component" value="Unassembled WGS sequence"/>
</dbReference>
<dbReference type="InterPro" id="IPR029058">
    <property type="entry name" value="AB_hydrolase_fold"/>
</dbReference>
<dbReference type="Gene3D" id="3.40.50.1820">
    <property type="entry name" value="alpha/beta hydrolase"/>
    <property type="match status" value="1"/>
</dbReference>
<proteinExistence type="predicted"/>
<dbReference type="SUPFAM" id="SSF53474">
    <property type="entry name" value="alpha/beta-Hydrolases"/>
    <property type="match status" value="1"/>
</dbReference>
<keyword evidence="2" id="KW-1185">Reference proteome</keyword>
<gene>
    <name evidence="1" type="ORF">LOC68_08805</name>
</gene>
<evidence type="ECO:0000313" key="1">
    <source>
        <dbReference type="EMBL" id="MCC9628493.1"/>
    </source>
</evidence>
<accession>A0A9X1MJX4</accession>